<accession>A0A2Z3H5J0</accession>
<dbReference type="Proteomes" id="UP000245802">
    <property type="component" value="Chromosome"/>
</dbReference>
<evidence type="ECO:0000256" key="11">
    <source>
        <dbReference type="ARBA" id="ARBA00023014"/>
    </source>
</evidence>
<keyword evidence="12" id="KW-1015">Disulfide bond</keyword>
<dbReference type="GO" id="GO:0046872">
    <property type="term" value="F:metal ion binding"/>
    <property type="evidence" value="ECO:0007669"/>
    <property type="project" value="UniProtKB-KW"/>
</dbReference>
<evidence type="ECO:0000256" key="4">
    <source>
        <dbReference type="ARBA" id="ARBA00022485"/>
    </source>
</evidence>
<dbReference type="CDD" id="cd01335">
    <property type="entry name" value="Radical_SAM"/>
    <property type="match status" value="1"/>
</dbReference>
<dbReference type="InterPro" id="IPR040072">
    <property type="entry name" value="Methyltransferase_A"/>
</dbReference>
<keyword evidence="9" id="KW-0479">Metal-binding</keyword>
<keyword evidence="7" id="KW-0808">Transferase</keyword>
<dbReference type="PROSITE" id="PS51918">
    <property type="entry name" value="RADICAL_SAM"/>
    <property type="match status" value="1"/>
</dbReference>
<evidence type="ECO:0000256" key="7">
    <source>
        <dbReference type="ARBA" id="ARBA00022679"/>
    </source>
</evidence>
<dbReference type="SUPFAM" id="SSF102114">
    <property type="entry name" value="Radical SAM enzymes"/>
    <property type="match status" value="1"/>
</dbReference>
<dbReference type="Gene3D" id="3.20.20.70">
    <property type="entry name" value="Aldolase class I"/>
    <property type="match status" value="1"/>
</dbReference>
<dbReference type="SFLD" id="SFLDS00029">
    <property type="entry name" value="Radical_SAM"/>
    <property type="match status" value="1"/>
</dbReference>
<comment type="subcellular location">
    <subcellularLocation>
        <location evidence="2">Cytoplasm</location>
    </subcellularLocation>
</comment>
<evidence type="ECO:0000256" key="10">
    <source>
        <dbReference type="ARBA" id="ARBA00023004"/>
    </source>
</evidence>
<dbReference type="InterPro" id="IPR007197">
    <property type="entry name" value="rSAM"/>
</dbReference>
<evidence type="ECO:0000256" key="8">
    <source>
        <dbReference type="ARBA" id="ARBA00022691"/>
    </source>
</evidence>
<evidence type="ECO:0000256" key="5">
    <source>
        <dbReference type="ARBA" id="ARBA00022490"/>
    </source>
</evidence>
<keyword evidence="8" id="KW-0949">S-adenosyl-L-methionine</keyword>
<reference evidence="14 15" key="1">
    <citation type="submission" date="2018-01" db="EMBL/GenBank/DDBJ databases">
        <title>G. obscuriglobus.</title>
        <authorList>
            <person name="Franke J."/>
            <person name="Blomberg W."/>
            <person name="Selmecki A."/>
        </authorList>
    </citation>
    <scope>NUCLEOTIDE SEQUENCE [LARGE SCALE GENOMIC DNA]</scope>
    <source>
        <strain evidence="14 15">DSM 5831</strain>
    </source>
</reference>
<dbReference type="PANTHER" id="PTHR30544">
    <property type="entry name" value="23S RRNA METHYLTRANSFERASE"/>
    <property type="match status" value="1"/>
</dbReference>
<keyword evidence="15" id="KW-1185">Reference proteome</keyword>
<keyword evidence="4" id="KW-0004">4Fe-4S</keyword>
<name>A0A2Z3H5J0_9BACT</name>
<evidence type="ECO:0000256" key="1">
    <source>
        <dbReference type="ARBA" id="ARBA00001966"/>
    </source>
</evidence>
<dbReference type="GO" id="GO:0008173">
    <property type="term" value="F:RNA methyltransferase activity"/>
    <property type="evidence" value="ECO:0007669"/>
    <property type="project" value="InterPro"/>
</dbReference>
<keyword evidence="10" id="KW-0408">Iron</keyword>
<keyword evidence="6" id="KW-0489">Methyltransferase</keyword>
<comment type="similarity">
    <text evidence="3">Belongs to the radical SAM superfamily. RlmN family.</text>
</comment>
<dbReference type="RefSeq" id="WP_010038283.1">
    <property type="nucleotide sequence ID" value="NZ_CP025958.1"/>
</dbReference>
<protein>
    <submittedName>
        <fullName evidence="14">Radical SAM enzyme, Cfr family protein</fullName>
    </submittedName>
</protein>
<dbReference type="GO" id="GO:0030488">
    <property type="term" value="P:tRNA methylation"/>
    <property type="evidence" value="ECO:0007669"/>
    <property type="project" value="TreeGrafter"/>
</dbReference>
<dbReference type="InterPro" id="IPR058240">
    <property type="entry name" value="rSAM_sf"/>
</dbReference>
<evidence type="ECO:0000259" key="13">
    <source>
        <dbReference type="PROSITE" id="PS51918"/>
    </source>
</evidence>
<dbReference type="GO" id="GO:0051539">
    <property type="term" value="F:4 iron, 4 sulfur cluster binding"/>
    <property type="evidence" value="ECO:0007669"/>
    <property type="project" value="UniProtKB-KW"/>
</dbReference>
<dbReference type="InterPro" id="IPR004383">
    <property type="entry name" value="rRNA_lsu_MTrfase_RlmN/Cfr"/>
</dbReference>
<dbReference type="InterPro" id="IPR006638">
    <property type="entry name" value="Elp3/MiaA/NifB-like_rSAM"/>
</dbReference>
<keyword evidence="11" id="KW-0411">Iron-sulfur</keyword>
<dbReference type="InterPro" id="IPR013785">
    <property type="entry name" value="Aldolase_TIM"/>
</dbReference>
<feature type="domain" description="Radical SAM core" evidence="13">
    <location>
        <begin position="41"/>
        <end position="283"/>
    </location>
</feature>
<dbReference type="GO" id="GO:0005737">
    <property type="term" value="C:cytoplasm"/>
    <property type="evidence" value="ECO:0007669"/>
    <property type="project" value="UniProtKB-SubCell"/>
</dbReference>
<dbReference type="OrthoDB" id="9429533at2"/>
<gene>
    <name evidence="14" type="ORF">C1280_19330</name>
</gene>
<dbReference type="EMBL" id="CP025958">
    <property type="protein sequence ID" value="AWM38927.1"/>
    <property type="molecule type" value="Genomic_DNA"/>
</dbReference>
<comment type="cofactor">
    <cofactor evidence="1">
        <name>[4Fe-4S] cluster</name>
        <dbReference type="ChEBI" id="CHEBI:49883"/>
    </cofactor>
</comment>
<dbReference type="AlphaFoldDB" id="A0A2Z3H5J0"/>
<evidence type="ECO:0000313" key="15">
    <source>
        <dbReference type="Proteomes" id="UP000245802"/>
    </source>
</evidence>
<proteinExistence type="inferred from homology"/>
<evidence type="ECO:0000256" key="9">
    <source>
        <dbReference type="ARBA" id="ARBA00022723"/>
    </source>
</evidence>
<evidence type="ECO:0000256" key="2">
    <source>
        <dbReference type="ARBA" id="ARBA00004496"/>
    </source>
</evidence>
<dbReference type="KEGG" id="gog:C1280_19330"/>
<evidence type="ECO:0000256" key="3">
    <source>
        <dbReference type="ARBA" id="ARBA00007544"/>
    </source>
</evidence>
<dbReference type="PANTHER" id="PTHR30544:SF5">
    <property type="entry name" value="RADICAL SAM CORE DOMAIN-CONTAINING PROTEIN"/>
    <property type="match status" value="1"/>
</dbReference>
<organism evidence="14 15">
    <name type="scientific">Gemmata obscuriglobus</name>
    <dbReference type="NCBI Taxonomy" id="114"/>
    <lineage>
        <taxon>Bacteria</taxon>
        <taxon>Pseudomonadati</taxon>
        <taxon>Planctomycetota</taxon>
        <taxon>Planctomycetia</taxon>
        <taxon>Gemmatales</taxon>
        <taxon>Gemmataceae</taxon>
        <taxon>Gemmata</taxon>
    </lineage>
</organism>
<evidence type="ECO:0000256" key="6">
    <source>
        <dbReference type="ARBA" id="ARBA00022603"/>
    </source>
</evidence>
<dbReference type="GO" id="GO:0070475">
    <property type="term" value="P:rRNA base methylation"/>
    <property type="evidence" value="ECO:0007669"/>
    <property type="project" value="TreeGrafter"/>
</dbReference>
<sequence>MQLPLLPGAGFTAHKSALDASVNWDRPAEVGRLEARYVRRCEDYFVAYLSSQTGCAQACRMCHLTATGQTHLRDTTFNEFLEQAETVLAHYRREGKPARAVHFNLMARGEPLASKVIATRGDELLGELSRLAVGSGLRPRHLISTIYPKAFGDRALEDVFVVHQPEIHYSIYSVSERFRRRWLPKAHPAEVALDRLAAWQRHSLKLVVLHHAYIAGENDTEGDVHAICDALEERKLMAHINVVRYNPFDPARHGTEPPEAVVERNAAIYRERLPGARVVVIARVGFDVAASCGMFLGPDGRDTSATGSTSHSG</sequence>
<dbReference type="SMART" id="SM00729">
    <property type="entry name" value="Elp3"/>
    <property type="match status" value="1"/>
</dbReference>
<evidence type="ECO:0000256" key="12">
    <source>
        <dbReference type="ARBA" id="ARBA00023157"/>
    </source>
</evidence>
<dbReference type="PIRSF" id="PIRSF006004">
    <property type="entry name" value="CHP00048"/>
    <property type="match status" value="1"/>
</dbReference>
<keyword evidence="5" id="KW-0963">Cytoplasm</keyword>
<evidence type="ECO:0000313" key="14">
    <source>
        <dbReference type="EMBL" id="AWM38927.1"/>
    </source>
</evidence>